<dbReference type="WBParaSite" id="MBELARI_LOCUS19119">
    <property type="protein sequence ID" value="MBELARI_LOCUS19119"/>
    <property type="gene ID" value="MBELARI_LOCUS19119"/>
</dbReference>
<accession>A0AAF3EY51</accession>
<dbReference type="SUPFAM" id="SSF57667">
    <property type="entry name" value="beta-beta-alpha zinc fingers"/>
    <property type="match status" value="1"/>
</dbReference>
<dbReference type="InterPro" id="IPR036236">
    <property type="entry name" value="Znf_C2H2_sf"/>
</dbReference>
<dbReference type="SMART" id="SM00355">
    <property type="entry name" value="ZnF_C2H2"/>
    <property type="match status" value="2"/>
</dbReference>
<protein>
    <submittedName>
        <fullName evidence="5">C2H2-type domain-containing protein</fullName>
    </submittedName>
</protein>
<name>A0AAF3EY51_9BILA</name>
<dbReference type="Gene3D" id="3.30.160.60">
    <property type="entry name" value="Classic Zinc Finger"/>
    <property type="match status" value="1"/>
</dbReference>
<dbReference type="InterPro" id="IPR013087">
    <property type="entry name" value="Znf_C2H2_type"/>
</dbReference>
<sequence length="282" mass="30661">MDLVGLSQALTLPHNPVQPNFAIIRLPRGTNVPAFYALLCQFGFADVKFSSRAEGWQDGVDVETLIQPQSHQSSIQEAQPPREETPPAPSTSTITPLTAPTTLPQVLMQLSNSGCVKKETIQADSQTITPIMPVQTDEDLASTSVEDIVKTVLGLQKAAQHARVSSGRGGVNGYTRCQKCQRLLSTTSGSLISHAISHYPVKRFGCPLCGAQFFKKSMYLDHVKSGHPEDGPVEAIDLRTERGAPGDSGNDAIRSEWRRVATECFPNHAHLFKSKTRSNSID</sequence>
<dbReference type="GO" id="GO:0008270">
    <property type="term" value="F:zinc ion binding"/>
    <property type="evidence" value="ECO:0007669"/>
    <property type="project" value="UniProtKB-KW"/>
</dbReference>
<feature type="region of interest" description="Disordered" evidence="2">
    <location>
        <begin position="69"/>
        <end position="93"/>
    </location>
</feature>
<keyword evidence="4" id="KW-1185">Reference proteome</keyword>
<feature type="domain" description="C2H2-type" evidence="3">
    <location>
        <begin position="204"/>
        <end position="232"/>
    </location>
</feature>
<dbReference type="PROSITE" id="PS50157">
    <property type="entry name" value="ZINC_FINGER_C2H2_2"/>
    <property type="match status" value="1"/>
</dbReference>
<evidence type="ECO:0000256" key="1">
    <source>
        <dbReference type="PROSITE-ProRule" id="PRU00042"/>
    </source>
</evidence>
<keyword evidence="1" id="KW-0862">Zinc</keyword>
<dbReference type="AlphaFoldDB" id="A0AAF3EY51"/>
<keyword evidence="1" id="KW-0863">Zinc-finger</keyword>
<evidence type="ECO:0000259" key="3">
    <source>
        <dbReference type="PROSITE" id="PS50157"/>
    </source>
</evidence>
<evidence type="ECO:0000313" key="5">
    <source>
        <dbReference type="WBParaSite" id="MBELARI_LOCUS19119"/>
    </source>
</evidence>
<evidence type="ECO:0000313" key="4">
    <source>
        <dbReference type="Proteomes" id="UP000887575"/>
    </source>
</evidence>
<keyword evidence="1" id="KW-0479">Metal-binding</keyword>
<organism evidence="4 5">
    <name type="scientific">Mesorhabditis belari</name>
    <dbReference type="NCBI Taxonomy" id="2138241"/>
    <lineage>
        <taxon>Eukaryota</taxon>
        <taxon>Metazoa</taxon>
        <taxon>Ecdysozoa</taxon>
        <taxon>Nematoda</taxon>
        <taxon>Chromadorea</taxon>
        <taxon>Rhabditida</taxon>
        <taxon>Rhabditina</taxon>
        <taxon>Rhabditomorpha</taxon>
        <taxon>Rhabditoidea</taxon>
        <taxon>Rhabditidae</taxon>
        <taxon>Mesorhabditinae</taxon>
        <taxon>Mesorhabditis</taxon>
    </lineage>
</organism>
<dbReference type="Proteomes" id="UP000887575">
    <property type="component" value="Unassembled WGS sequence"/>
</dbReference>
<proteinExistence type="predicted"/>
<reference evidence="5" key="1">
    <citation type="submission" date="2024-02" db="UniProtKB">
        <authorList>
            <consortium name="WormBaseParasite"/>
        </authorList>
    </citation>
    <scope>IDENTIFICATION</scope>
</reference>
<evidence type="ECO:0000256" key="2">
    <source>
        <dbReference type="SAM" id="MobiDB-lite"/>
    </source>
</evidence>
<dbReference type="PROSITE" id="PS00028">
    <property type="entry name" value="ZINC_FINGER_C2H2_1"/>
    <property type="match status" value="1"/>
</dbReference>